<feature type="transmembrane region" description="Helical" evidence="1">
    <location>
        <begin position="232"/>
        <end position="252"/>
    </location>
</feature>
<accession>A0ABV2D3A9</accession>
<keyword evidence="1" id="KW-1133">Transmembrane helix</keyword>
<evidence type="ECO:0000256" key="1">
    <source>
        <dbReference type="SAM" id="Phobius"/>
    </source>
</evidence>
<gene>
    <name evidence="2" type="ORF">ABVV53_12865</name>
</gene>
<proteinExistence type="predicted"/>
<feature type="transmembrane region" description="Helical" evidence="1">
    <location>
        <begin position="182"/>
        <end position="202"/>
    </location>
</feature>
<dbReference type="EMBL" id="JBEWLY010000019">
    <property type="protein sequence ID" value="MET1756340.1"/>
    <property type="molecule type" value="Genomic_DNA"/>
</dbReference>
<sequence>MVTGTETHSTSTLKWPQIAVLLAAALQVLTPLLPQLGIGEPIGSRSDAVRTLITPSGWAFSIWGALYAGSVLFAIYQALPAQHDNVFLDRIRWPAAGAFLGNAVWAAYTQTFGLSVVSVAIIVWTLACLLVIYRTFSTATFTTGERWFAFVPLSALTAWLTVATTVNIAASLRHHGVEGGAAAPAIGAAIVVLSGIIAAVALARGRGNLPFAAVFLWAFVAIFSAGGQVAELIAAATAAAGILVACGLLTGLRRPHSSGTAKG</sequence>
<organism evidence="2 3">
    <name type="scientific">Novosphingobium kalidii</name>
    <dbReference type="NCBI Taxonomy" id="3230299"/>
    <lineage>
        <taxon>Bacteria</taxon>
        <taxon>Pseudomonadati</taxon>
        <taxon>Pseudomonadota</taxon>
        <taxon>Alphaproteobacteria</taxon>
        <taxon>Sphingomonadales</taxon>
        <taxon>Sphingomonadaceae</taxon>
        <taxon>Novosphingobium</taxon>
    </lineage>
</organism>
<keyword evidence="3" id="KW-1185">Reference proteome</keyword>
<feature type="transmembrane region" description="Helical" evidence="1">
    <location>
        <begin position="114"/>
        <end position="136"/>
    </location>
</feature>
<feature type="transmembrane region" description="Helical" evidence="1">
    <location>
        <begin position="209"/>
        <end position="226"/>
    </location>
</feature>
<dbReference type="PANTHER" id="PTHR33802">
    <property type="entry name" value="SI:CH211-161H7.5-RELATED"/>
    <property type="match status" value="1"/>
</dbReference>
<dbReference type="RefSeq" id="WP_353984828.1">
    <property type="nucleotide sequence ID" value="NZ_JBEWLY010000019.1"/>
</dbReference>
<name>A0ABV2D3A9_9SPHN</name>
<evidence type="ECO:0000313" key="3">
    <source>
        <dbReference type="Proteomes" id="UP001548713"/>
    </source>
</evidence>
<dbReference type="PANTHER" id="PTHR33802:SF1">
    <property type="entry name" value="XK-RELATED PROTEIN"/>
    <property type="match status" value="1"/>
</dbReference>
<protein>
    <recommendedName>
        <fullName evidence="4">Tryptophan-rich sensory protein</fullName>
    </recommendedName>
</protein>
<keyword evidence="1" id="KW-0472">Membrane</keyword>
<keyword evidence="1" id="KW-0812">Transmembrane</keyword>
<evidence type="ECO:0008006" key="4">
    <source>
        <dbReference type="Google" id="ProtNLM"/>
    </source>
</evidence>
<evidence type="ECO:0000313" key="2">
    <source>
        <dbReference type="EMBL" id="MET1756340.1"/>
    </source>
</evidence>
<feature type="transmembrane region" description="Helical" evidence="1">
    <location>
        <begin position="148"/>
        <end position="170"/>
    </location>
</feature>
<comment type="caution">
    <text evidence="2">The sequence shown here is derived from an EMBL/GenBank/DDBJ whole genome shotgun (WGS) entry which is preliminary data.</text>
</comment>
<feature type="transmembrane region" description="Helical" evidence="1">
    <location>
        <begin position="18"/>
        <end position="38"/>
    </location>
</feature>
<dbReference type="Proteomes" id="UP001548713">
    <property type="component" value="Unassembled WGS sequence"/>
</dbReference>
<feature type="transmembrane region" description="Helical" evidence="1">
    <location>
        <begin position="58"/>
        <end position="79"/>
    </location>
</feature>
<reference evidence="2 3" key="1">
    <citation type="submission" date="2024-07" db="EMBL/GenBank/DDBJ databases">
        <title>Novosphingobium kalidii RD2P27.</title>
        <authorList>
            <person name="Sun J.-Q."/>
        </authorList>
    </citation>
    <scope>NUCLEOTIDE SEQUENCE [LARGE SCALE GENOMIC DNA]</scope>
    <source>
        <strain evidence="2 3">RD2P27</strain>
    </source>
</reference>